<dbReference type="Gene3D" id="2.40.300.10">
    <property type="entry name" value="Head decoration protein D"/>
    <property type="match status" value="1"/>
</dbReference>
<protein>
    <submittedName>
        <fullName evidence="1">Head decoration protein</fullName>
    </submittedName>
</protein>
<name>A0A2P7V3N7_9BACL</name>
<organism evidence="1 2">
    <name type="scientific">Brevibacillus fortis</name>
    <dbReference type="NCBI Taxonomy" id="2126352"/>
    <lineage>
        <taxon>Bacteria</taxon>
        <taxon>Bacillati</taxon>
        <taxon>Bacillota</taxon>
        <taxon>Bacilli</taxon>
        <taxon>Bacillales</taxon>
        <taxon>Paenibacillaceae</taxon>
        <taxon>Brevibacillus</taxon>
    </lineage>
</organism>
<dbReference type="InterPro" id="IPR004195">
    <property type="entry name" value="Head_decoration_D"/>
</dbReference>
<gene>
    <name evidence="1" type="ORF">C7R93_16865</name>
</gene>
<accession>A0A2P7V3N7</accession>
<keyword evidence="2" id="KW-1185">Reference proteome</keyword>
<dbReference type="AlphaFoldDB" id="A0A2P7V3N7"/>
<dbReference type="OrthoDB" id="1955632at2"/>
<dbReference type="EMBL" id="PXZM01000026">
    <property type="protein sequence ID" value="PSJ93854.1"/>
    <property type="molecule type" value="Genomic_DNA"/>
</dbReference>
<dbReference type="RefSeq" id="WP_106839911.1">
    <property type="nucleotide sequence ID" value="NZ_JBCNIW010000053.1"/>
</dbReference>
<dbReference type="Proteomes" id="UP000240419">
    <property type="component" value="Unassembled WGS sequence"/>
</dbReference>
<comment type="caution">
    <text evidence="1">The sequence shown here is derived from an EMBL/GenBank/DDBJ whole genome shotgun (WGS) entry which is preliminary data.</text>
</comment>
<proteinExistence type="predicted"/>
<sequence>MANVSTTFGTVDNQSFFAGTEVSAMTTAVTLLAGQGKLKRGSVLGKITASGKYALVNKSATDGSQIASLVLSEDVDTTGSDVNAVAYKTGVFRYDALKVAAGDSVANHKDELRTVNIHYKTDRG</sequence>
<reference evidence="1 2" key="1">
    <citation type="submission" date="2018-03" db="EMBL/GenBank/DDBJ databases">
        <title>Brevisbacillus phylogenomics.</title>
        <authorList>
            <person name="Dunlap C."/>
        </authorList>
    </citation>
    <scope>NUCLEOTIDE SEQUENCE [LARGE SCALE GENOMIC DNA]</scope>
    <source>
        <strain evidence="1 2">NRRL NRS-1210</strain>
    </source>
</reference>
<dbReference type="Pfam" id="PF02924">
    <property type="entry name" value="HDPD"/>
    <property type="match status" value="1"/>
</dbReference>
<evidence type="ECO:0000313" key="1">
    <source>
        <dbReference type="EMBL" id="PSJ93854.1"/>
    </source>
</evidence>
<evidence type="ECO:0000313" key="2">
    <source>
        <dbReference type="Proteomes" id="UP000240419"/>
    </source>
</evidence>